<dbReference type="GO" id="GO:0020037">
    <property type="term" value="F:heme binding"/>
    <property type="evidence" value="ECO:0007669"/>
    <property type="project" value="InterPro"/>
</dbReference>
<evidence type="ECO:0000256" key="7">
    <source>
        <dbReference type="ARBA" id="ARBA00023033"/>
    </source>
</evidence>
<dbReference type="Proteomes" id="UP000594454">
    <property type="component" value="Chromosome 5"/>
</dbReference>
<gene>
    <name evidence="10" type="ORF">HERILL_LOCUS12786</name>
</gene>
<comment type="cofactor">
    <cofactor evidence="1 8">
        <name>heme</name>
        <dbReference type="ChEBI" id="CHEBI:30413"/>
    </cofactor>
</comment>
<dbReference type="AlphaFoldDB" id="A0A7R8YYB3"/>
<dbReference type="InterPro" id="IPR002401">
    <property type="entry name" value="Cyt_P450_E_grp-I"/>
</dbReference>
<dbReference type="InterPro" id="IPR036396">
    <property type="entry name" value="Cyt_P450_sf"/>
</dbReference>
<evidence type="ECO:0000256" key="4">
    <source>
        <dbReference type="ARBA" id="ARBA00022723"/>
    </source>
</evidence>
<accession>A0A7R8YYB3</accession>
<evidence type="ECO:0000256" key="8">
    <source>
        <dbReference type="PIRSR" id="PIRSR602401-1"/>
    </source>
</evidence>
<dbReference type="GO" id="GO:0016705">
    <property type="term" value="F:oxidoreductase activity, acting on paired donors, with incorporation or reduction of molecular oxygen"/>
    <property type="evidence" value="ECO:0007669"/>
    <property type="project" value="InterPro"/>
</dbReference>
<feature type="binding site" description="axial binding residue" evidence="8">
    <location>
        <position position="417"/>
    </location>
    <ligand>
        <name>heme</name>
        <dbReference type="ChEBI" id="CHEBI:30413"/>
    </ligand>
    <ligandPart>
        <name>Fe</name>
        <dbReference type="ChEBI" id="CHEBI:18248"/>
    </ligandPart>
</feature>
<evidence type="ECO:0000256" key="5">
    <source>
        <dbReference type="ARBA" id="ARBA00023002"/>
    </source>
</evidence>
<dbReference type="Pfam" id="PF00067">
    <property type="entry name" value="p450"/>
    <property type="match status" value="1"/>
</dbReference>
<sequence>MLNKFRAPPIDPLVGHVTRIPLNPPGIFKTILDTEQGWFRKYGKNIALIRPVYEVQLLITNPADVEKILANPNSKTARKGDAYLDLEAWLGTGLLLSWGEKWFQRRKIITPAFHFNILEQFMEVMSKQSDILVEKLKPKVGAGDIDIYLYTTLLALDVICETSMGISINAQSSPDSEYVNAVKEISAIVQRRFFSLVSRWQFLYGFTPDGRREKELLKILHGFTDSVILQRREQLLQKKPTDKATKMNFLDMLLNSTVNGKPLSNADIREEVDTFMFEGHDTTTSGIAFALYQLSQHKDIQDRLYEELADIFGDTDRMEITYKQLGDLRYLDMVVKEAQRICPSVPFIARRLTEDTIIDGVNIPKGSNVTIAIYALHNDPDNFPNPRKFDPDRFDPSQTEKRHPFAYVPFSAGARNCIGQKFALIELKLVIAKVIMHYELLPAADQKSPILQGDLILKSADGICLRLAERKRNK</sequence>
<keyword evidence="11" id="KW-1185">Reference proteome</keyword>
<comment type="similarity">
    <text evidence="2 9">Belongs to the cytochrome P450 family.</text>
</comment>
<evidence type="ECO:0000256" key="6">
    <source>
        <dbReference type="ARBA" id="ARBA00023004"/>
    </source>
</evidence>
<dbReference type="SUPFAM" id="SSF48264">
    <property type="entry name" value="Cytochrome P450"/>
    <property type="match status" value="1"/>
</dbReference>
<dbReference type="InterPro" id="IPR001128">
    <property type="entry name" value="Cyt_P450"/>
</dbReference>
<dbReference type="OrthoDB" id="1470350at2759"/>
<dbReference type="CDD" id="cd20628">
    <property type="entry name" value="CYP4"/>
    <property type="match status" value="1"/>
</dbReference>
<evidence type="ECO:0000313" key="10">
    <source>
        <dbReference type="EMBL" id="CAD7090294.1"/>
    </source>
</evidence>
<evidence type="ECO:0008006" key="12">
    <source>
        <dbReference type="Google" id="ProtNLM"/>
    </source>
</evidence>
<protein>
    <recommendedName>
        <fullName evidence="12">Cytochrome P450</fullName>
    </recommendedName>
</protein>
<name>A0A7R8YYB3_HERIL</name>
<keyword evidence="5 9" id="KW-0560">Oxidoreductase</keyword>
<dbReference type="InterPro" id="IPR017972">
    <property type="entry name" value="Cyt_P450_CS"/>
</dbReference>
<dbReference type="InterPro" id="IPR050196">
    <property type="entry name" value="Cytochrome_P450_Monoox"/>
</dbReference>
<evidence type="ECO:0000256" key="1">
    <source>
        <dbReference type="ARBA" id="ARBA00001971"/>
    </source>
</evidence>
<reference evidence="10 11" key="1">
    <citation type="submission" date="2020-11" db="EMBL/GenBank/DDBJ databases">
        <authorList>
            <person name="Wallbank WR R."/>
            <person name="Pardo Diaz C."/>
            <person name="Kozak K."/>
            <person name="Martin S."/>
            <person name="Jiggins C."/>
            <person name="Moest M."/>
            <person name="Warren A I."/>
            <person name="Generalovic N T."/>
            <person name="Byers J.R.P. K."/>
            <person name="Montejo-Kovacevich G."/>
            <person name="Yen C E."/>
        </authorList>
    </citation>
    <scope>NUCLEOTIDE SEQUENCE [LARGE SCALE GENOMIC DNA]</scope>
</reference>
<evidence type="ECO:0000256" key="2">
    <source>
        <dbReference type="ARBA" id="ARBA00010617"/>
    </source>
</evidence>
<dbReference type="PROSITE" id="PS00086">
    <property type="entry name" value="CYTOCHROME_P450"/>
    <property type="match status" value="1"/>
</dbReference>
<organism evidence="10 11">
    <name type="scientific">Hermetia illucens</name>
    <name type="common">Black soldier fly</name>
    <dbReference type="NCBI Taxonomy" id="343691"/>
    <lineage>
        <taxon>Eukaryota</taxon>
        <taxon>Metazoa</taxon>
        <taxon>Ecdysozoa</taxon>
        <taxon>Arthropoda</taxon>
        <taxon>Hexapoda</taxon>
        <taxon>Insecta</taxon>
        <taxon>Pterygota</taxon>
        <taxon>Neoptera</taxon>
        <taxon>Endopterygota</taxon>
        <taxon>Diptera</taxon>
        <taxon>Brachycera</taxon>
        <taxon>Stratiomyomorpha</taxon>
        <taxon>Stratiomyidae</taxon>
        <taxon>Hermetiinae</taxon>
        <taxon>Hermetia</taxon>
    </lineage>
</organism>
<evidence type="ECO:0000256" key="3">
    <source>
        <dbReference type="ARBA" id="ARBA00022617"/>
    </source>
</evidence>
<evidence type="ECO:0000256" key="9">
    <source>
        <dbReference type="RuleBase" id="RU000461"/>
    </source>
</evidence>
<dbReference type="PRINTS" id="PR00463">
    <property type="entry name" value="EP450I"/>
</dbReference>
<dbReference type="InParanoid" id="A0A7R8YYB3"/>
<keyword evidence="3 8" id="KW-0349">Heme</keyword>
<dbReference type="EMBL" id="LR899013">
    <property type="protein sequence ID" value="CAD7090294.1"/>
    <property type="molecule type" value="Genomic_DNA"/>
</dbReference>
<dbReference type="Gene3D" id="1.10.630.10">
    <property type="entry name" value="Cytochrome P450"/>
    <property type="match status" value="1"/>
</dbReference>
<proteinExistence type="inferred from homology"/>
<dbReference type="GO" id="GO:0004497">
    <property type="term" value="F:monooxygenase activity"/>
    <property type="evidence" value="ECO:0007669"/>
    <property type="project" value="UniProtKB-KW"/>
</dbReference>
<dbReference type="PANTHER" id="PTHR24291:SF187">
    <property type="entry name" value="CYTOCHROME P450 4AE1-RELATED"/>
    <property type="match status" value="1"/>
</dbReference>
<keyword evidence="4 8" id="KW-0479">Metal-binding</keyword>
<dbReference type="PRINTS" id="PR00385">
    <property type="entry name" value="P450"/>
</dbReference>
<evidence type="ECO:0000313" key="11">
    <source>
        <dbReference type="Proteomes" id="UP000594454"/>
    </source>
</evidence>
<keyword evidence="7 9" id="KW-0503">Monooxygenase</keyword>
<keyword evidence="6 8" id="KW-0408">Iron</keyword>
<dbReference type="GO" id="GO:0005506">
    <property type="term" value="F:iron ion binding"/>
    <property type="evidence" value="ECO:0007669"/>
    <property type="project" value="InterPro"/>
</dbReference>
<dbReference type="PANTHER" id="PTHR24291">
    <property type="entry name" value="CYTOCHROME P450 FAMILY 4"/>
    <property type="match status" value="1"/>
</dbReference>